<dbReference type="AlphaFoldDB" id="A0A0N0BGK5"/>
<evidence type="ECO:0000313" key="2">
    <source>
        <dbReference type="Proteomes" id="UP000053105"/>
    </source>
</evidence>
<sequence length="74" mass="8805">MDFFVWRAVKQKMYEQPVNNIETLKLRVMQACNKIISVQCQSATSSVIDRCNACLRTDGNHFEQHIHYNNYNYF</sequence>
<dbReference type="Gene3D" id="3.30.420.10">
    <property type="entry name" value="Ribonuclease H-like superfamily/Ribonuclease H"/>
    <property type="match status" value="1"/>
</dbReference>
<dbReference type="GO" id="GO:0003676">
    <property type="term" value="F:nucleic acid binding"/>
    <property type="evidence" value="ECO:0007669"/>
    <property type="project" value="InterPro"/>
</dbReference>
<dbReference type="PANTHER" id="PTHR47326:SF1">
    <property type="entry name" value="HTH PSQ-TYPE DOMAIN-CONTAINING PROTEIN"/>
    <property type="match status" value="1"/>
</dbReference>
<name>A0A0N0BGK5_9HYME</name>
<gene>
    <name evidence="1" type="ORF">WN51_13126</name>
</gene>
<dbReference type="InterPro" id="IPR036397">
    <property type="entry name" value="RNaseH_sf"/>
</dbReference>
<organism evidence="1 2">
    <name type="scientific">Melipona quadrifasciata</name>
    <dbReference type="NCBI Taxonomy" id="166423"/>
    <lineage>
        <taxon>Eukaryota</taxon>
        <taxon>Metazoa</taxon>
        <taxon>Ecdysozoa</taxon>
        <taxon>Arthropoda</taxon>
        <taxon>Hexapoda</taxon>
        <taxon>Insecta</taxon>
        <taxon>Pterygota</taxon>
        <taxon>Neoptera</taxon>
        <taxon>Endopterygota</taxon>
        <taxon>Hymenoptera</taxon>
        <taxon>Apocrita</taxon>
        <taxon>Aculeata</taxon>
        <taxon>Apoidea</taxon>
        <taxon>Anthophila</taxon>
        <taxon>Apidae</taxon>
        <taxon>Melipona</taxon>
    </lineage>
</organism>
<dbReference type="Proteomes" id="UP000053105">
    <property type="component" value="Unassembled WGS sequence"/>
</dbReference>
<proteinExistence type="predicted"/>
<dbReference type="OrthoDB" id="6767711at2759"/>
<dbReference type="PANTHER" id="PTHR47326">
    <property type="entry name" value="TRANSPOSABLE ELEMENT TC3 TRANSPOSASE-LIKE PROTEIN"/>
    <property type="match status" value="1"/>
</dbReference>
<evidence type="ECO:0000313" key="1">
    <source>
        <dbReference type="EMBL" id="KOX74691.1"/>
    </source>
</evidence>
<accession>A0A0N0BGK5</accession>
<protein>
    <submittedName>
        <fullName evidence="1">Uncharacterized protein</fullName>
    </submittedName>
</protein>
<keyword evidence="2" id="KW-1185">Reference proteome</keyword>
<dbReference type="EMBL" id="KQ435783">
    <property type="protein sequence ID" value="KOX74691.1"/>
    <property type="molecule type" value="Genomic_DNA"/>
</dbReference>
<reference evidence="1 2" key="1">
    <citation type="submission" date="2015-07" db="EMBL/GenBank/DDBJ databases">
        <title>The genome of Melipona quadrifasciata.</title>
        <authorList>
            <person name="Pan H."/>
            <person name="Kapheim K."/>
        </authorList>
    </citation>
    <scope>NUCLEOTIDE SEQUENCE [LARGE SCALE GENOMIC DNA]</scope>
    <source>
        <strain evidence="1">0111107301</strain>
        <tissue evidence="1">Whole body</tissue>
    </source>
</reference>